<evidence type="ECO:0000313" key="2">
    <source>
        <dbReference type="Proteomes" id="UP000499080"/>
    </source>
</evidence>
<comment type="caution">
    <text evidence="1">The sequence shown here is derived from an EMBL/GenBank/DDBJ whole genome shotgun (WGS) entry which is preliminary data.</text>
</comment>
<organism evidence="1 2">
    <name type="scientific">Araneus ventricosus</name>
    <name type="common">Orbweaver spider</name>
    <name type="synonym">Epeira ventricosa</name>
    <dbReference type="NCBI Taxonomy" id="182803"/>
    <lineage>
        <taxon>Eukaryota</taxon>
        <taxon>Metazoa</taxon>
        <taxon>Ecdysozoa</taxon>
        <taxon>Arthropoda</taxon>
        <taxon>Chelicerata</taxon>
        <taxon>Arachnida</taxon>
        <taxon>Araneae</taxon>
        <taxon>Araneomorphae</taxon>
        <taxon>Entelegynae</taxon>
        <taxon>Araneoidea</taxon>
        <taxon>Araneidae</taxon>
        <taxon>Araneus</taxon>
    </lineage>
</organism>
<proteinExistence type="predicted"/>
<keyword evidence="2" id="KW-1185">Reference proteome</keyword>
<gene>
    <name evidence="1" type="ORF">AVEN_29558_1</name>
</gene>
<dbReference type="Proteomes" id="UP000499080">
    <property type="component" value="Unassembled WGS sequence"/>
</dbReference>
<evidence type="ECO:0000313" key="1">
    <source>
        <dbReference type="EMBL" id="GBM53213.1"/>
    </source>
</evidence>
<reference evidence="1 2" key="1">
    <citation type="journal article" date="2019" name="Sci. Rep.">
        <title>Orb-weaving spider Araneus ventricosus genome elucidates the spidroin gene catalogue.</title>
        <authorList>
            <person name="Kono N."/>
            <person name="Nakamura H."/>
            <person name="Ohtoshi R."/>
            <person name="Moran D.A.P."/>
            <person name="Shinohara A."/>
            <person name="Yoshida Y."/>
            <person name="Fujiwara M."/>
            <person name="Mori M."/>
            <person name="Tomita M."/>
            <person name="Arakawa K."/>
        </authorList>
    </citation>
    <scope>NUCLEOTIDE SEQUENCE [LARGE SCALE GENOMIC DNA]</scope>
</reference>
<protein>
    <submittedName>
        <fullName evidence="1">Uncharacterized protein</fullName>
    </submittedName>
</protein>
<name>A0A4Y2GHZ7_ARAVE</name>
<dbReference type="AlphaFoldDB" id="A0A4Y2GHZ7"/>
<accession>A0A4Y2GHZ7</accession>
<feature type="non-terminal residue" evidence="1">
    <location>
        <position position="1"/>
    </location>
</feature>
<dbReference type="EMBL" id="BGPR01177994">
    <property type="protein sequence ID" value="GBM53213.1"/>
    <property type="molecule type" value="Genomic_DNA"/>
</dbReference>
<sequence length="44" mass="4860">IGKQPFLLTKSSALGDSERKCQNGYRAAEGTSLVPRNQINRNQL</sequence>